<dbReference type="GO" id="GO:0022857">
    <property type="term" value="F:transmembrane transporter activity"/>
    <property type="evidence" value="ECO:0007669"/>
    <property type="project" value="InterPro"/>
</dbReference>
<evidence type="ECO:0000256" key="4">
    <source>
        <dbReference type="ARBA" id="ARBA00022692"/>
    </source>
</evidence>
<feature type="domain" description="Major facilitator superfamily (MFS) profile" evidence="8">
    <location>
        <begin position="1"/>
        <end position="176"/>
    </location>
</feature>
<dbReference type="PANTHER" id="PTHR23517">
    <property type="entry name" value="RESISTANCE PROTEIN MDTM, PUTATIVE-RELATED-RELATED"/>
    <property type="match status" value="1"/>
</dbReference>
<dbReference type="Gene3D" id="1.20.1250.20">
    <property type="entry name" value="MFS general substrate transporter like domains"/>
    <property type="match status" value="1"/>
</dbReference>
<keyword evidence="4 7" id="KW-0812">Transmembrane</keyword>
<dbReference type="InterPro" id="IPR036259">
    <property type="entry name" value="MFS_trans_sf"/>
</dbReference>
<organism evidence="9">
    <name type="scientific">Pseudomonas sp. Hg7Tf</name>
    <dbReference type="NCBI Taxonomy" id="3236988"/>
    <lineage>
        <taxon>Bacteria</taxon>
        <taxon>Pseudomonadati</taxon>
        <taxon>Pseudomonadota</taxon>
        <taxon>Gammaproteobacteria</taxon>
        <taxon>Pseudomonadales</taxon>
        <taxon>Pseudomonadaceae</taxon>
        <taxon>Pseudomonas</taxon>
    </lineage>
</organism>
<feature type="transmembrane region" description="Helical" evidence="7">
    <location>
        <begin position="262"/>
        <end position="283"/>
    </location>
</feature>
<feature type="transmembrane region" description="Helical" evidence="7">
    <location>
        <begin position="231"/>
        <end position="250"/>
    </location>
</feature>
<gene>
    <name evidence="9" type="ORF">AB4Y39_12325</name>
</gene>
<feature type="transmembrane region" description="Helical" evidence="7">
    <location>
        <begin position="322"/>
        <end position="343"/>
    </location>
</feature>
<keyword evidence="5 7" id="KW-1133">Transmembrane helix</keyword>
<feature type="transmembrane region" description="Helical" evidence="7">
    <location>
        <begin position="289"/>
        <end position="310"/>
    </location>
</feature>
<dbReference type="InterPro" id="IPR011701">
    <property type="entry name" value="MFS"/>
</dbReference>
<dbReference type="GO" id="GO:0005886">
    <property type="term" value="C:plasma membrane"/>
    <property type="evidence" value="ECO:0007669"/>
    <property type="project" value="UniProtKB-SubCell"/>
</dbReference>
<proteinExistence type="predicted"/>
<dbReference type="PROSITE" id="PS50850">
    <property type="entry name" value="MFS"/>
    <property type="match status" value="1"/>
</dbReference>
<dbReference type="InterPro" id="IPR020846">
    <property type="entry name" value="MFS_dom"/>
</dbReference>
<dbReference type="AlphaFoldDB" id="A0AB39IB71"/>
<evidence type="ECO:0000256" key="2">
    <source>
        <dbReference type="ARBA" id="ARBA00022448"/>
    </source>
</evidence>
<dbReference type="RefSeq" id="WP_052675650.1">
    <property type="nucleotide sequence ID" value="NZ_CP162607.1"/>
</dbReference>
<evidence type="ECO:0000259" key="8">
    <source>
        <dbReference type="PROSITE" id="PS50850"/>
    </source>
</evidence>
<reference evidence="9" key="1">
    <citation type="submission" date="2024-07" db="EMBL/GenBank/DDBJ databases">
        <title>Identification and characteristics of a novel species of coltsfoot's symbiotic bacteria.</title>
        <authorList>
            <person name="Juszczyk A."/>
            <person name="Jasielczuk I."/>
            <person name="Gurgul A."/>
            <person name="Rogala M."/>
            <person name="Kowalczyk A."/>
            <person name="Szmatola T."/>
            <person name="Kosecka-Strojek M."/>
            <person name="Arent Z."/>
            <person name="Latowski D."/>
        </authorList>
    </citation>
    <scope>NUCLEOTIDE SEQUENCE</scope>
    <source>
        <strain evidence="9">Hg7Tf</strain>
    </source>
</reference>
<keyword evidence="2" id="KW-0813">Transport</keyword>
<evidence type="ECO:0000256" key="6">
    <source>
        <dbReference type="ARBA" id="ARBA00023136"/>
    </source>
</evidence>
<evidence type="ECO:0000256" key="5">
    <source>
        <dbReference type="ARBA" id="ARBA00022989"/>
    </source>
</evidence>
<feature type="transmembrane region" description="Helical" evidence="7">
    <location>
        <begin position="124"/>
        <end position="146"/>
    </location>
</feature>
<sequence length="387" mass="40569">MHKVALLKLLFVMANGVGSFAALFMHRHFGLTDAGLATTVALMITSYLAGNLLGGQLTGRVGSRALLLVCSVGALLALLAGLVLASPIAIAMVLLFMFSAGAITPLFSVMAAQAAPPGDHVGAFAYLHLASNAGGVLLFVVGSLLLSWQSQYLLWFNAAICLVCLVASAVLTLPAPEHVPDERVTQRSARRAPIPVVVILAGAMFFVLSLLDGQREYQFPLWLAALGIGDAARLFGMAGIVNGLLVIALTRPLIVLTRRWSAMSNLALAAICYGIGFGAYAFVDTWLTILLLVGIWTLSEIIGITYMAALIARYAPKSRQGLLFSLIPVVQAGAKVLCVAIAVPMLDSLGFNATWAVFGSTGVVFGVTCLLLGRGRAGSPTDVSNSR</sequence>
<evidence type="ECO:0000256" key="7">
    <source>
        <dbReference type="SAM" id="Phobius"/>
    </source>
</evidence>
<keyword evidence="6 7" id="KW-0472">Membrane</keyword>
<name>A0AB39IB71_9PSED</name>
<feature type="transmembrane region" description="Helical" evidence="7">
    <location>
        <begin position="35"/>
        <end position="53"/>
    </location>
</feature>
<feature type="transmembrane region" description="Helical" evidence="7">
    <location>
        <begin position="194"/>
        <end position="211"/>
    </location>
</feature>
<evidence type="ECO:0000313" key="9">
    <source>
        <dbReference type="EMBL" id="XDK39411.1"/>
    </source>
</evidence>
<feature type="transmembrane region" description="Helical" evidence="7">
    <location>
        <begin position="355"/>
        <end position="373"/>
    </location>
</feature>
<feature type="transmembrane region" description="Helical" evidence="7">
    <location>
        <begin position="90"/>
        <end position="112"/>
    </location>
</feature>
<dbReference type="SUPFAM" id="SSF103473">
    <property type="entry name" value="MFS general substrate transporter"/>
    <property type="match status" value="1"/>
</dbReference>
<feature type="transmembrane region" description="Helical" evidence="7">
    <location>
        <begin position="65"/>
        <end position="84"/>
    </location>
</feature>
<comment type="subcellular location">
    <subcellularLocation>
        <location evidence="1">Cell membrane</location>
        <topology evidence="1">Multi-pass membrane protein</topology>
    </subcellularLocation>
</comment>
<accession>A0AB39IB71</accession>
<evidence type="ECO:0000256" key="1">
    <source>
        <dbReference type="ARBA" id="ARBA00004651"/>
    </source>
</evidence>
<dbReference type="EMBL" id="CP162607">
    <property type="protein sequence ID" value="XDK39411.1"/>
    <property type="molecule type" value="Genomic_DNA"/>
</dbReference>
<dbReference type="InterPro" id="IPR050171">
    <property type="entry name" value="MFS_Transporters"/>
</dbReference>
<dbReference type="Pfam" id="PF07690">
    <property type="entry name" value="MFS_1"/>
    <property type="match status" value="1"/>
</dbReference>
<feature type="transmembrane region" description="Helical" evidence="7">
    <location>
        <begin position="152"/>
        <end position="173"/>
    </location>
</feature>
<protein>
    <submittedName>
        <fullName evidence="9">MFS transporter</fullName>
    </submittedName>
</protein>
<keyword evidence="3" id="KW-1003">Cell membrane</keyword>
<evidence type="ECO:0000256" key="3">
    <source>
        <dbReference type="ARBA" id="ARBA00022475"/>
    </source>
</evidence>